<evidence type="ECO:0000313" key="3">
    <source>
        <dbReference type="EMBL" id="EYC13432.1"/>
    </source>
</evidence>
<accession>A0A016UEZ8</accession>
<evidence type="ECO:0000259" key="2">
    <source>
        <dbReference type="PROSITE" id="PS01033"/>
    </source>
</evidence>
<dbReference type="SUPFAM" id="SSF46458">
    <property type="entry name" value="Globin-like"/>
    <property type="match status" value="1"/>
</dbReference>
<keyword evidence="1" id="KW-0349">Heme</keyword>
<feature type="domain" description="Globin" evidence="2">
    <location>
        <begin position="1"/>
        <end position="151"/>
    </location>
</feature>
<comment type="similarity">
    <text evidence="1">Belongs to the globin family.</text>
</comment>
<dbReference type="GO" id="GO:0005344">
    <property type="term" value="F:oxygen carrier activity"/>
    <property type="evidence" value="ECO:0007669"/>
    <property type="project" value="UniProtKB-KW"/>
</dbReference>
<keyword evidence="1" id="KW-0408">Iron</keyword>
<dbReference type="Proteomes" id="UP000024635">
    <property type="component" value="Unassembled WGS sequence"/>
</dbReference>
<dbReference type="GO" id="GO:0020037">
    <property type="term" value="F:heme binding"/>
    <property type="evidence" value="ECO:0007669"/>
    <property type="project" value="InterPro"/>
</dbReference>
<dbReference type="InterPro" id="IPR009050">
    <property type="entry name" value="Globin-like_sf"/>
</dbReference>
<dbReference type="GO" id="GO:0019825">
    <property type="term" value="F:oxygen binding"/>
    <property type="evidence" value="ECO:0007669"/>
    <property type="project" value="InterPro"/>
</dbReference>
<reference evidence="4" key="1">
    <citation type="journal article" date="2015" name="Nat. Genet.">
        <title>The genome and transcriptome of the zoonotic hookworm Ancylostoma ceylanicum identify infection-specific gene families.</title>
        <authorList>
            <person name="Schwarz E.M."/>
            <person name="Hu Y."/>
            <person name="Antoshechkin I."/>
            <person name="Miller M.M."/>
            <person name="Sternberg P.W."/>
            <person name="Aroian R.V."/>
        </authorList>
    </citation>
    <scope>NUCLEOTIDE SEQUENCE</scope>
    <source>
        <strain evidence="4">HY135</strain>
    </source>
</reference>
<dbReference type="Gene3D" id="1.10.490.10">
    <property type="entry name" value="Globins"/>
    <property type="match status" value="1"/>
</dbReference>
<keyword evidence="1" id="KW-0561">Oxygen transport</keyword>
<proteinExistence type="inferred from homology"/>
<dbReference type="InterPro" id="IPR000971">
    <property type="entry name" value="Globin"/>
</dbReference>
<dbReference type="EMBL" id="JARK01001380">
    <property type="protein sequence ID" value="EYC13432.1"/>
    <property type="molecule type" value="Genomic_DNA"/>
</dbReference>
<sequence length="200" mass="23069">MLPACEVKKLVKSSLESVGIGKGPKEVQNAKEFYKYMFTHNPDLRRFFKGAESFTAEDVQKSERFDKQGQRILLAMYIVADTFDDEPTFRAYARETVNRHRHFKMEPELWSAFFTVFVNFLASRGPLSDDQKKAWAQLAKVFDEECQSHLKDLGLPHLNKLYHTNPVKLLGVLSALLKRLRQLIDEQLTAFLVQVLTQAS</sequence>
<comment type="caution">
    <text evidence="3">The sequence shown here is derived from an EMBL/GenBank/DDBJ whole genome shotgun (WGS) entry which is preliminary data.</text>
</comment>
<dbReference type="CDD" id="cd01040">
    <property type="entry name" value="Mb-like"/>
    <property type="match status" value="1"/>
</dbReference>
<dbReference type="OrthoDB" id="5820458at2759"/>
<dbReference type="Pfam" id="PF00042">
    <property type="entry name" value="Globin"/>
    <property type="match status" value="1"/>
</dbReference>
<dbReference type="AlphaFoldDB" id="A0A016UEZ8"/>
<keyword evidence="1" id="KW-0813">Transport</keyword>
<dbReference type="PROSITE" id="PS01033">
    <property type="entry name" value="GLOBIN"/>
    <property type="match status" value="1"/>
</dbReference>
<keyword evidence="1" id="KW-0479">Metal-binding</keyword>
<name>A0A016UEZ8_9BILA</name>
<protein>
    <recommendedName>
        <fullName evidence="2">Globin domain-containing protein</fullName>
    </recommendedName>
</protein>
<evidence type="ECO:0000313" key="4">
    <source>
        <dbReference type="Proteomes" id="UP000024635"/>
    </source>
</evidence>
<dbReference type="InterPro" id="IPR012292">
    <property type="entry name" value="Globin/Proto"/>
</dbReference>
<gene>
    <name evidence="3" type="primary">Acey_s0044.g988</name>
    <name evidence="3" type="ORF">Y032_0044g988</name>
</gene>
<organism evidence="3 4">
    <name type="scientific">Ancylostoma ceylanicum</name>
    <dbReference type="NCBI Taxonomy" id="53326"/>
    <lineage>
        <taxon>Eukaryota</taxon>
        <taxon>Metazoa</taxon>
        <taxon>Ecdysozoa</taxon>
        <taxon>Nematoda</taxon>
        <taxon>Chromadorea</taxon>
        <taxon>Rhabditida</taxon>
        <taxon>Rhabditina</taxon>
        <taxon>Rhabditomorpha</taxon>
        <taxon>Strongyloidea</taxon>
        <taxon>Ancylostomatidae</taxon>
        <taxon>Ancylostomatinae</taxon>
        <taxon>Ancylostoma</taxon>
    </lineage>
</organism>
<evidence type="ECO:0000256" key="1">
    <source>
        <dbReference type="RuleBase" id="RU000356"/>
    </source>
</evidence>
<keyword evidence="4" id="KW-1185">Reference proteome</keyword>
<dbReference type="InterPro" id="IPR044399">
    <property type="entry name" value="Mb-like_M"/>
</dbReference>